<dbReference type="PROSITE" id="PS50016">
    <property type="entry name" value="ZF_PHD_2"/>
    <property type="match status" value="3"/>
</dbReference>
<feature type="region of interest" description="Disordered" evidence="10">
    <location>
        <begin position="119"/>
        <end position="142"/>
    </location>
</feature>
<evidence type="ECO:0000256" key="7">
    <source>
        <dbReference type="ARBA" id="ARBA00023163"/>
    </source>
</evidence>
<feature type="compositionally biased region" description="Polar residues" evidence="10">
    <location>
        <begin position="1279"/>
        <end position="1289"/>
    </location>
</feature>
<feature type="compositionally biased region" description="Low complexity" evidence="10">
    <location>
        <begin position="2661"/>
        <end position="2672"/>
    </location>
</feature>
<keyword evidence="7" id="KW-0804">Transcription</keyword>
<dbReference type="PANTHER" id="PTHR45888:SF6">
    <property type="entry name" value="HL01030P-RELATED"/>
    <property type="match status" value="1"/>
</dbReference>
<feature type="compositionally biased region" description="Acidic residues" evidence="10">
    <location>
        <begin position="634"/>
        <end position="652"/>
    </location>
</feature>
<feature type="compositionally biased region" description="Basic residues" evidence="10">
    <location>
        <begin position="2884"/>
        <end position="2897"/>
    </location>
</feature>
<feature type="compositionally biased region" description="Polar residues" evidence="10">
    <location>
        <begin position="2434"/>
        <end position="2470"/>
    </location>
</feature>
<feature type="compositionally biased region" description="Low complexity" evidence="10">
    <location>
        <begin position="2284"/>
        <end position="2306"/>
    </location>
</feature>
<protein>
    <submittedName>
        <fullName evidence="14">Uncharacterized protein</fullName>
    </submittedName>
</protein>
<keyword evidence="4 9" id="KW-0863">Zinc-finger</keyword>
<feature type="region of interest" description="Disordered" evidence="10">
    <location>
        <begin position="2414"/>
        <end position="2488"/>
    </location>
</feature>
<dbReference type="GO" id="GO:0045944">
    <property type="term" value="P:positive regulation of transcription by RNA polymerase II"/>
    <property type="evidence" value="ECO:0007669"/>
    <property type="project" value="TreeGrafter"/>
</dbReference>
<feature type="region of interest" description="Disordered" evidence="10">
    <location>
        <begin position="532"/>
        <end position="656"/>
    </location>
</feature>
<keyword evidence="5" id="KW-0862">Zinc</keyword>
<evidence type="ECO:0000256" key="8">
    <source>
        <dbReference type="ARBA" id="ARBA00023242"/>
    </source>
</evidence>
<evidence type="ECO:0000313" key="14">
    <source>
        <dbReference type="EnsemblMetazoa" id="CLYHEMP013259.1"/>
    </source>
</evidence>
<feature type="compositionally biased region" description="Polar residues" evidence="10">
    <location>
        <begin position="1736"/>
        <end position="1753"/>
    </location>
</feature>
<feature type="domain" description="PHD-type" evidence="11">
    <location>
        <begin position="719"/>
        <end position="772"/>
    </location>
</feature>
<evidence type="ECO:0000256" key="4">
    <source>
        <dbReference type="ARBA" id="ARBA00022771"/>
    </source>
</evidence>
<dbReference type="GO" id="GO:0042800">
    <property type="term" value="F:histone H3K4 methyltransferase activity"/>
    <property type="evidence" value="ECO:0007669"/>
    <property type="project" value="TreeGrafter"/>
</dbReference>
<dbReference type="GO" id="GO:0044666">
    <property type="term" value="C:MLL3/4 complex"/>
    <property type="evidence" value="ECO:0007669"/>
    <property type="project" value="TreeGrafter"/>
</dbReference>
<feature type="region of interest" description="Disordered" evidence="10">
    <location>
        <begin position="1860"/>
        <end position="1892"/>
    </location>
</feature>
<evidence type="ECO:0000259" key="13">
    <source>
        <dbReference type="PROSITE" id="PS51805"/>
    </source>
</evidence>
<feature type="compositionally biased region" description="Basic and acidic residues" evidence="10">
    <location>
        <begin position="1534"/>
        <end position="1546"/>
    </location>
</feature>
<dbReference type="CDD" id="cd15509">
    <property type="entry name" value="PHD1_KMT2C_like"/>
    <property type="match status" value="1"/>
</dbReference>
<evidence type="ECO:0000256" key="3">
    <source>
        <dbReference type="ARBA" id="ARBA00022737"/>
    </source>
</evidence>
<feature type="compositionally biased region" description="Polar residues" evidence="10">
    <location>
        <begin position="1629"/>
        <end position="1651"/>
    </location>
</feature>
<dbReference type="InterPro" id="IPR011011">
    <property type="entry name" value="Znf_FYVE_PHD"/>
</dbReference>
<dbReference type="Pfam" id="PF00628">
    <property type="entry name" value="PHD"/>
    <property type="match status" value="3"/>
</dbReference>
<evidence type="ECO:0000256" key="5">
    <source>
        <dbReference type="ARBA" id="ARBA00022833"/>
    </source>
</evidence>
<dbReference type="Gene3D" id="1.10.30.10">
    <property type="entry name" value="High mobility group box domain"/>
    <property type="match status" value="1"/>
</dbReference>
<evidence type="ECO:0000259" key="11">
    <source>
        <dbReference type="PROSITE" id="PS50016"/>
    </source>
</evidence>
<dbReference type="EnsemblMetazoa" id="CLYHEMT013259.1">
    <property type="protein sequence ID" value="CLYHEMP013259.1"/>
    <property type="gene ID" value="CLYHEMG013259"/>
</dbReference>
<feature type="domain" description="PHD-type" evidence="13">
    <location>
        <begin position="158"/>
        <end position="262"/>
    </location>
</feature>
<dbReference type="CDD" id="cd15513">
    <property type="entry name" value="PHD5_KMT2C_like"/>
    <property type="match status" value="1"/>
</dbReference>
<dbReference type="InterPro" id="IPR034732">
    <property type="entry name" value="EPHD"/>
</dbReference>
<dbReference type="InterPro" id="IPR001965">
    <property type="entry name" value="Znf_PHD"/>
</dbReference>
<dbReference type="InterPro" id="IPR036910">
    <property type="entry name" value="HMG_box_dom_sf"/>
</dbReference>
<proteinExistence type="predicted"/>
<feature type="region of interest" description="Disordered" evidence="10">
    <location>
        <begin position="1270"/>
        <end position="1289"/>
    </location>
</feature>
<dbReference type="CDD" id="cd15489">
    <property type="entry name" value="PHD_SF"/>
    <property type="match status" value="1"/>
</dbReference>
<evidence type="ECO:0000256" key="2">
    <source>
        <dbReference type="ARBA" id="ARBA00022723"/>
    </source>
</evidence>
<feature type="compositionally biased region" description="Polar residues" evidence="10">
    <location>
        <begin position="611"/>
        <end position="623"/>
    </location>
</feature>
<feature type="compositionally biased region" description="Polar residues" evidence="10">
    <location>
        <begin position="537"/>
        <end position="560"/>
    </location>
</feature>
<feature type="compositionally biased region" description="Polar residues" evidence="10">
    <location>
        <begin position="1907"/>
        <end position="1925"/>
    </location>
</feature>
<dbReference type="SMART" id="SM00249">
    <property type="entry name" value="PHD"/>
    <property type="match status" value="7"/>
</dbReference>
<evidence type="ECO:0000256" key="10">
    <source>
        <dbReference type="SAM" id="MobiDB-lite"/>
    </source>
</evidence>
<dbReference type="InterPro" id="IPR001841">
    <property type="entry name" value="Znf_RING"/>
</dbReference>
<dbReference type="PANTHER" id="PTHR45888">
    <property type="entry name" value="HL01030P-RELATED"/>
    <property type="match status" value="1"/>
</dbReference>
<keyword evidence="8" id="KW-0539">Nucleus</keyword>
<feature type="compositionally biased region" description="Polar residues" evidence="10">
    <location>
        <begin position="3008"/>
        <end position="3021"/>
    </location>
</feature>
<dbReference type="Pfam" id="PF13771">
    <property type="entry name" value="zf-HC5HC2H"/>
    <property type="match status" value="1"/>
</dbReference>
<feature type="region of interest" description="Disordered" evidence="10">
    <location>
        <begin position="2605"/>
        <end position="2705"/>
    </location>
</feature>
<dbReference type="SUPFAM" id="SSF57903">
    <property type="entry name" value="FYVE/PHD zinc finger"/>
    <property type="match status" value="5"/>
</dbReference>
<feature type="region of interest" description="Disordered" evidence="10">
    <location>
        <begin position="1907"/>
        <end position="1928"/>
    </location>
</feature>
<feature type="region of interest" description="Disordered" evidence="10">
    <location>
        <begin position="2997"/>
        <end position="3027"/>
    </location>
</feature>
<feature type="region of interest" description="Disordered" evidence="10">
    <location>
        <begin position="2039"/>
        <end position="2081"/>
    </location>
</feature>
<dbReference type="PROSITE" id="PS50089">
    <property type="entry name" value="ZF_RING_2"/>
    <property type="match status" value="1"/>
</dbReference>
<organism evidence="14 15">
    <name type="scientific">Clytia hemisphaerica</name>
    <dbReference type="NCBI Taxonomy" id="252671"/>
    <lineage>
        <taxon>Eukaryota</taxon>
        <taxon>Metazoa</taxon>
        <taxon>Cnidaria</taxon>
        <taxon>Hydrozoa</taxon>
        <taxon>Hydroidolina</taxon>
        <taxon>Leptothecata</taxon>
        <taxon>Obeliida</taxon>
        <taxon>Clytiidae</taxon>
        <taxon>Clytia</taxon>
    </lineage>
</organism>
<feature type="region of interest" description="Disordered" evidence="10">
    <location>
        <begin position="1534"/>
        <end position="1603"/>
    </location>
</feature>
<feature type="region of interest" description="Disordered" evidence="10">
    <location>
        <begin position="1718"/>
        <end position="1792"/>
    </location>
</feature>
<dbReference type="CDD" id="cd15665">
    <property type="entry name" value="ePHD1_KMT2C_like"/>
    <property type="match status" value="1"/>
</dbReference>
<feature type="compositionally biased region" description="Low complexity" evidence="10">
    <location>
        <begin position="2188"/>
        <end position="2199"/>
    </location>
</feature>
<reference evidence="14" key="1">
    <citation type="submission" date="2021-01" db="UniProtKB">
        <authorList>
            <consortium name="EnsemblMetazoa"/>
        </authorList>
    </citation>
    <scope>IDENTIFICATION</scope>
</reference>
<feature type="compositionally biased region" description="Polar residues" evidence="10">
    <location>
        <begin position="1568"/>
        <end position="1603"/>
    </location>
</feature>
<feature type="region of interest" description="Disordered" evidence="10">
    <location>
        <begin position="1455"/>
        <end position="1484"/>
    </location>
</feature>
<feature type="region of interest" description="Disordered" evidence="10">
    <location>
        <begin position="1"/>
        <end position="35"/>
    </location>
</feature>
<feature type="compositionally biased region" description="Polar residues" evidence="10">
    <location>
        <begin position="2673"/>
        <end position="2698"/>
    </location>
</feature>
<comment type="subcellular location">
    <subcellularLocation>
        <location evidence="1">Nucleus</location>
    </subcellularLocation>
</comment>
<feature type="compositionally biased region" description="Polar residues" evidence="10">
    <location>
        <begin position="1461"/>
        <end position="1474"/>
    </location>
</feature>
<feature type="compositionally biased region" description="Polar residues" evidence="10">
    <location>
        <begin position="21"/>
        <end position="35"/>
    </location>
</feature>
<dbReference type="Gene3D" id="2.60.120.650">
    <property type="entry name" value="Cupin"/>
    <property type="match status" value="1"/>
</dbReference>
<dbReference type="PROSITE" id="PS51805">
    <property type="entry name" value="EPHD"/>
    <property type="match status" value="1"/>
</dbReference>
<feature type="region of interest" description="Disordered" evidence="10">
    <location>
        <begin position="2245"/>
        <end position="2351"/>
    </location>
</feature>
<feature type="compositionally biased region" description="Basic and acidic residues" evidence="10">
    <location>
        <begin position="1771"/>
        <end position="1792"/>
    </location>
</feature>
<feature type="region of interest" description="Disordered" evidence="10">
    <location>
        <begin position="1125"/>
        <end position="1201"/>
    </location>
</feature>
<feature type="compositionally biased region" description="Basic and acidic residues" evidence="10">
    <location>
        <begin position="2324"/>
        <end position="2343"/>
    </location>
</feature>
<feature type="compositionally biased region" description="Basic and acidic residues" evidence="10">
    <location>
        <begin position="2259"/>
        <end position="2278"/>
    </location>
</feature>
<feature type="region of interest" description="Disordered" evidence="10">
    <location>
        <begin position="2859"/>
        <end position="2914"/>
    </location>
</feature>
<feature type="compositionally biased region" description="Basic residues" evidence="10">
    <location>
        <begin position="1547"/>
        <end position="1557"/>
    </location>
</feature>
<feature type="compositionally biased region" description="Basic and acidic residues" evidence="10">
    <location>
        <begin position="2630"/>
        <end position="2642"/>
    </location>
</feature>
<evidence type="ECO:0000313" key="15">
    <source>
        <dbReference type="Proteomes" id="UP000594262"/>
    </source>
</evidence>
<evidence type="ECO:0000256" key="6">
    <source>
        <dbReference type="ARBA" id="ARBA00023015"/>
    </source>
</evidence>
<feature type="compositionally biased region" description="Basic residues" evidence="10">
    <location>
        <begin position="568"/>
        <end position="586"/>
    </location>
</feature>
<feature type="compositionally biased region" description="Polar residues" evidence="10">
    <location>
        <begin position="2245"/>
        <end position="2258"/>
    </location>
</feature>
<feature type="compositionally biased region" description="Polar residues" evidence="10">
    <location>
        <begin position="1862"/>
        <end position="1887"/>
    </location>
</feature>
<name>A0A7M5WUB2_9CNID</name>
<keyword evidence="6" id="KW-0805">Transcription regulation</keyword>
<feature type="compositionally biased region" description="Polar residues" evidence="10">
    <location>
        <begin position="121"/>
        <end position="130"/>
    </location>
</feature>
<dbReference type="OrthoDB" id="5987005at2759"/>
<feature type="compositionally biased region" description="Low complexity" evidence="10">
    <location>
        <begin position="1153"/>
        <end position="1165"/>
    </location>
</feature>
<dbReference type="InterPro" id="IPR019787">
    <property type="entry name" value="Znf_PHD-finger"/>
</dbReference>
<dbReference type="FunFam" id="3.30.40.10:FF:000852">
    <property type="entry name" value="Histone-lysine N-methyltransferase 2C"/>
    <property type="match status" value="1"/>
</dbReference>
<feature type="domain" description="RING-type" evidence="12">
    <location>
        <begin position="275"/>
        <end position="322"/>
    </location>
</feature>
<feature type="region of interest" description="Disordered" evidence="10">
    <location>
        <begin position="1616"/>
        <end position="1677"/>
    </location>
</feature>
<feature type="region of interest" description="Disordered" evidence="10">
    <location>
        <begin position="1014"/>
        <end position="1058"/>
    </location>
</feature>
<feature type="compositionally biased region" description="Basic residues" evidence="10">
    <location>
        <begin position="1126"/>
        <end position="1142"/>
    </location>
</feature>
<sequence>MTKEMTEDSMGSGRPRKNTRKSNGNSSSCPCSTNGITDIPEAQVIVEPLSTAMSDIMNEESSDAATYSPAKAEESSEICALCNCGQEMALILGEITKYPVASSTLKKIKEKMKTEMDRNINSEVSSSDNQKNIKEKSFVKRRRRKKDNDFDLTLPPDMTTFGTANVQDFNDIIDSKGKNLFAHHCCAAWSAGVSQNDSCDLENVDKAVAKALTKKCSHCDRYGASVECQVHRCTKIYHYACCASTGAFQDINSMNLLCPDHLDRTEKLTNADPSCDACGKTDNLDLQLFCTSCGHHFHSYCVDMHIPITPVVRMGWQCSYCKLCQGCKQPGDEDRMLCCDNCDKGFHTYCLNPPITSVPKSAWKCISCRKCEDCGSTRPGGGPSCKWHNNFSLCDRCYQQRKKGQCCPVCNRAVRLCSSSILMQCSQCFKCVHRDCDPDGIEDNYICVECVKNENHAMMEDVEMEDMMNNETNDSYDYDLLASGQKKLTLEEAELFSMAASQDFIESCQANNNNSPHLQINLPQDDLEQFESEKYSESTVDSPYSSVMSESLAEPSNSNFFPMVNRKGPTKSRRLHKPGRGKKRNRNGSIESVTQFEKEKPIVIQIDELPDSTSNLTASSSTKEAPESISILSEEGEEEDEDDFEETEEDNEDGLHSTVLIVSNKDEFTLKQDVCMCCGSFGKGREGYLIGCVQCGQCFHPYCVNVKVNEVILSRGWRCIDCTVCEGCGLNADEAHLLLCDICDVSFHTYCLQPPLEEVPVGGWKCQWCAVCEDCGVKEPGYGCSWMGNYSQCGQCSSEQYCSICSYPYEPNNLVIQCEKCDRWAHAECDGLNSESDAKLACTMTYHCVHCRPKTKHLGIYSSLKSSVITKVSIRKALNSNDKNEKPKKTKTLKDVKLDKMAKAALREQKRAAEDALPLVPQNAVRDDSGVVDIDLNMMRSKLRCDDTLKERLHLTENGLKQIKSLVIRAPHIRSTRARRRKEEKNLFVATLTEESNQASIADESNQAIIENQDEQSVDKPDMPSAPPSETLPEPIEGSQDLLDGAIPSSEPLLGTAEPDIMSPEQVKQEDDMEMIAPDTTAETDELLLDDYDIDPEDATDPFEFFGVNLLERHLHLELEYIQEGKKKRPKKEKKEKRRKRDAKLMASFFTGPSVPDPTDLSLSLPPAPPEEPVVPSSEPPMQLEDGQEPLPMDPNQSADSEILQEPGTEEVMLPTESPAPESALMDTDIPMETDSFDVEMPVQGQSSMEVDFHDSAPQSVDMSTVNTQLPTGGEGLNPITSTDITPSSLNVSTPDSHLISTSVIPTSSLSVDVSQPSVDLLAKQHPLEIKVDNSPTITSKMITPPIDMISSAEHLPHVDGHEMAQYLAGIELETALPPGAPTSVPGSIPGGNPLDMFPPTQQQRPMGGPHSHHHLLQAAFDPIHTHPQQQLMQMKSPPIMSPTGMDPFKLGPFAEESRAGGQQSAPIDAQTQKQLKKWEADEKMGENATISPVLYANMIHREELDTNYRDWPARGRAIAKLWRKLPTEQREPYRIKARENRVKLKETKKKKTTTKKSTKEPTATATNISQEQPTPQQIHPTTSFATNSNDQPLPTSTSSTNLQFNPQQMMVNPHLTQPQRQQPRPSDDIQSQTITTSSIDLPMPSSTSDASRGLLSPPPPPHSAPQQPHTPQHHKTPIGATVLTVPEPQQLSPLLQKISPPYAISSLSNVIRSPTSPFVPGVGGTQSPYPPNTPSTPHTPATPVSDSPSNKSDAAPGSGNKEKKKRPKLTKQEREANKLAREQKKKMAEKKQQEQQQWKILQQQRIFEQERQAILNQSKTMVGVSADPMHPSQRFNATMNSSLAEDALQHSLMLKAKAASNPETIQPSTSLPASTPNSSMDPTPTSGIARPASAFSSGQIATTTTVMSSIPSNVPHRPTTSSLHPNEPYPPQHHGMSRNEFLKGMHGNNLPDTFASYEHLDPMRMRSAEQQKAYLFQQQQQQYMASQQQYIQWQLAQQAAGNAYGQDHAKANATDGKDLTGLESEEQERLIRMMYEQRQNEKRPGDHPPGQSYPPFPPDSRASGHGGYPPSRMGQFPGANSPEAAIYQQMFMEYFMRYRKSQGHLDSSGGQFPPSHEIYLMAELAKQSFIRQQYAAKGYGMGQQQPCHPKPQEPFKHSTGYRGGVPPEQYDWNRMHQGGGPLPHQDAMMPPAHPHGAPTSVVKPPNVPANPLAQKPPPAPSKPSSNMQGTLPKSASFQISRIAADSTSNDDFPNTTDDSAKQNEQDITKKTENKAMTDENEISSSKSSRGFSESTDTEETSTISTKNDEPVDQTKESASSGHAETEADERVTTPTDKKKLSTYEELNDNEDIFPVTRTRFLSRPRRCFDDEEEILGRGCFHSRYSDSDNESFTELPSLVDDDEDRCFLDNQPMCTMGLENDDAPTDSNERLPSASSMDENSNSTTVPSRPESCSDQQFTTQDRIPSSGSMEAPRVPRDPTSHFSPLGNVPDSAYMNNLLSRSASQGMSQHHSSYYQQQSSMFVPPSSMPSYPASSSVHGSPMFINSHNPELPQRPGHYSAFPRDQMPIGGRSTAPLSDFLPKQSAINTPMEPWKCVFPLPVSTPNPYPPSSTPQQVTDQKPKVTKKQQKTPEKRPHSRTPDLKTPPAREGTPVQTSANQPPNSSIPTSSPSLLTTAIKSEPSNHNASHSITKTNQSPTAKTLSSAISSTLTATAGLPTSQPSTGSDSKLISVHPGTPQYHQIFVYQHQLLIMQFQQYQFQLQAQFQQLSLQQMSSQQLHVLQQQFQQQMMLLQQQFNQQQAQLHRMAATGIQFTESQLNAMYQQQVITQQAYQQWIHALSPRQRMHLQQQMQARMREVQHQMAQIVHQTSRNEDEATATKPATAKKSKPRRPKKKQAAPDPIDMPPPKLPVPEMSPSMKKLQQIGQEPVPPFDPGQEVMGIHQTPPTSTTSVATVVETSSITTPVTSHIVQHSIDEKPPFTTWCPTHAATYHVTSRRPHERSLPYHVTSNENTTRIQQKSTHTDAN</sequence>
<keyword evidence="15" id="KW-1185">Reference proteome</keyword>
<feature type="domain" description="PHD-type" evidence="11">
    <location>
        <begin position="799"/>
        <end position="854"/>
    </location>
</feature>
<dbReference type="Proteomes" id="UP000594262">
    <property type="component" value="Unplaced"/>
</dbReference>
<dbReference type="CDD" id="cd15510">
    <property type="entry name" value="PHD2_KMT2C_like"/>
    <property type="match status" value="1"/>
</dbReference>
<dbReference type="GO" id="GO:0008270">
    <property type="term" value="F:zinc ion binding"/>
    <property type="evidence" value="ECO:0007669"/>
    <property type="project" value="UniProtKB-KW"/>
</dbReference>
<evidence type="ECO:0000259" key="12">
    <source>
        <dbReference type="PROSITE" id="PS50089"/>
    </source>
</evidence>
<dbReference type="InterPro" id="IPR013083">
    <property type="entry name" value="Znf_RING/FYVE/PHD"/>
</dbReference>
<dbReference type="Gene3D" id="3.30.40.10">
    <property type="entry name" value="Zinc/RING finger domain, C3HC4 (zinc finger)"/>
    <property type="match status" value="4"/>
</dbReference>
<keyword evidence="3" id="KW-0677">Repeat</keyword>
<feature type="compositionally biased region" description="Basic and acidic residues" evidence="10">
    <location>
        <begin position="2307"/>
        <end position="2316"/>
    </location>
</feature>
<accession>A0A7M5WUB2</accession>
<evidence type="ECO:0000256" key="9">
    <source>
        <dbReference type="PROSITE-ProRule" id="PRU00175"/>
    </source>
</evidence>
<feature type="domain" description="PHD-type" evidence="11">
    <location>
        <begin position="318"/>
        <end position="371"/>
    </location>
</feature>
<dbReference type="GO" id="GO:0003713">
    <property type="term" value="F:transcription coactivator activity"/>
    <property type="evidence" value="ECO:0007669"/>
    <property type="project" value="TreeGrafter"/>
</dbReference>
<feature type="region of interest" description="Disordered" evidence="10">
    <location>
        <begin position="2141"/>
        <end position="2232"/>
    </location>
</feature>
<keyword evidence="2" id="KW-0479">Metal-binding</keyword>
<evidence type="ECO:0000256" key="1">
    <source>
        <dbReference type="ARBA" id="ARBA00004123"/>
    </source>
</evidence>